<dbReference type="PROSITE" id="PS51352">
    <property type="entry name" value="THIOREDOXIN_2"/>
    <property type="match status" value="1"/>
</dbReference>
<name>A0A8S1AIV9_ARCPL</name>
<keyword evidence="2" id="KW-0813">Transport</keyword>
<dbReference type="AlphaFoldDB" id="A0A8S1AIV9"/>
<keyword evidence="9 13" id="KW-0472">Membrane</keyword>
<feature type="compositionally biased region" description="Basic and acidic residues" evidence="12">
    <location>
        <begin position="226"/>
        <end position="238"/>
    </location>
</feature>
<organism evidence="15 16">
    <name type="scientific">Arctia plantaginis</name>
    <name type="common">Wood tiger moth</name>
    <name type="synonym">Phalaena plantaginis</name>
    <dbReference type="NCBI Taxonomy" id="874455"/>
    <lineage>
        <taxon>Eukaryota</taxon>
        <taxon>Metazoa</taxon>
        <taxon>Ecdysozoa</taxon>
        <taxon>Arthropoda</taxon>
        <taxon>Hexapoda</taxon>
        <taxon>Insecta</taxon>
        <taxon>Pterygota</taxon>
        <taxon>Neoptera</taxon>
        <taxon>Endopterygota</taxon>
        <taxon>Lepidoptera</taxon>
        <taxon>Glossata</taxon>
        <taxon>Ditrysia</taxon>
        <taxon>Noctuoidea</taxon>
        <taxon>Erebidae</taxon>
        <taxon>Arctiinae</taxon>
        <taxon>Arctia</taxon>
    </lineage>
</organism>
<feature type="domain" description="Thioredoxin" evidence="14">
    <location>
        <begin position="23"/>
        <end position="134"/>
    </location>
</feature>
<dbReference type="SUPFAM" id="SSF52833">
    <property type="entry name" value="Thioredoxin-like"/>
    <property type="match status" value="1"/>
</dbReference>
<feature type="region of interest" description="Disordered" evidence="12">
    <location>
        <begin position="226"/>
        <end position="303"/>
    </location>
</feature>
<evidence type="ECO:0000256" key="6">
    <source>
        <dbReference type="ARBA" id="ARBA00022824"/>
    </source>
</evidence>
<evidence type="ECO:0000256" key="1">
    <source>
        <dbReference type="ARBA" id="ARBA00004115"/>
    </source>
</evidence>
<reference evidence="15 16" key="1">
    <citation type="submission" date="2020-04" db="EMBL/GenBank/DDBJ databases">
        <authorList>
            <person name="Wallbank WR R."/>
            <person name="Pardo Diaz C."/>
            <person name="Kozak K."/>
            <person name="Martin S."/>
            <person name="Jiggins C."/>
            <person name="Moest M."/>
            <person name="Warren A I."/>
            <person name="Byers J.R.P. K."/>
            <person name="Montejo-Kovacevich G."/>
            <person name="Yen C E."/>
        </authorList>
    </citation>
    <scope>NUCLEOTIDE SEQUENCE [LARGE SCALE GENOMIC DNA]</scope>
</reference>
<keyword evidence="3" id="KW-0597">Phosphoprotein</keyword>
<dbReference type="OrthoDB" id="8186595at2759"/>
<evidence type="ECO:0000256" key="13">
    <source>
        <dbReference type="SAM" id="Phobius"/>
    </source>
</evidence>
<evidence type="ECO:0000256" key="4">
    <source>
        <dbReference type="ARBA" id="ARBA00022692"/>
    </source>
</evidence>
<dbReference type="InterPro" id="IPR052454">
    <property type="entry name" value="TMX_domain-containing"/>
</dbReference>
<evidence type="ECO:0000256" key="8">
    <source>
        <dbReference type="ARBA" id="ARBA00022989"/>
    </source>
</evidence>
<evidence type="ECO:0000256" key="2">
    <source>
        <dbReference type="ARBA" id="ARBA00022448"/>
    </source>
</evidence>
<dbReference type="PROSITE" id="PS00194">
    <property type="entry name" value="THIOREDOXIN_1"/>
    <property type="match status" value="1"/>
</dbReference>
<evidence type="ECO:0000259" key="14">
    <source>
        <dbReference type="PROSITE" id="PS51352"/>
    </source>
</evidence>
<dbReference type="InterPro" id="IPR017937">
    <property type="entry name" value="Thioredoxin_CS"/>
</dbReference>
<dbReference type="PANTHER" id="PTHR46107">
    <property type="entry name" value="DUMPY: SHORTER THAN WILD-TYPE"/>
    <property type="match status" value="1"/>
</dbReference>
<feature type="transmembrane region" description="Helical" evidence="13">
    <location>
        <begin position="180"/>
        <end position="209"/>
    </location>
</feature>
<dbReference type="Proteomes" id="UP000494256">
    <property type="component" value="Unassembled WGS sequence"/>
</dbReference>
<proteinExistence type="predicted"/>
<feature type="transmembrane region" description="Helical" evidence="13">
    <location>
        <begin position="12"/>
        <end position="30"/>
    </location>
</feature>
<comment type="caution">
    <text evidence="15">The sequence shown here is derived from an EMBL/GenBank/DDBJ whole genome shotgun (WGS) entry which is preliminary data.</text>
</comment>
<evidence type="ECO:0000256" key="11">
    <source>
        <dbReference type="ARBA" id="ARBA00023284"/>
    </source>
</evidence>
<protein>
    <recommendedName>
        <fullName evidence="14">Thioredoxin domain-containing protein</fullName>
    </recommendedName>
</protein>
<evidence type="ECO:0000256" key="7">
    <source>
        <dbReference type="ARBA" id="ARBA00022982"/>
    </source>
</evidence>
<dbReference type="EMBL" id="CADEBD010000324">
    <property type="protein sequence ID" value="CAB3245140.1"/>
    <property type="molecule type" value="Genomic_DNA"/>
</dbReference>
<evidence type="ECO:0000313" key="15">
    <source>
        <dbReference type="EMBL" id="CAB3245140.1"/>
    </source>
</evidence>
<dbReference type="Gene3D" id="3.40.30.10">
    <property type="entry name" value="Glutaredoxin"/>
    <property type="match status" value="1"/>
</dbReference>
<sequence length="303" mass="34089">MARVHTVPQILHFFLYFSFILCCFTGFVSANRELDEDNWKDILEGEWMVEFYAPWCPACNALSAAWRELSTRATRKALGVRTAAVDVTKSPGLSGRFVVTALPTIFHVIDGEFRQYKGPRDVESMLGYVEEMRWKQTEPVPSWKAPHSIQMSLVAEFFKLSQALRSVHNMLMDTYGLPTWGSYLIFAVATIFIGALLGLLLVCVIDLLYPPRRGDKVFVSQAELDKRGRGDQGGKKSDEDAELINDDIVDDDENANSDAEKNSPSDTSEEEKEPATEGGGDTKRSEGEERPAEVRKRRPRKAD</sequence>
<dbReference type="PANTHER" id="PTHR46107:SF3">
    <property type="entry name" value="THIOREDOXIN DOMAIN-CONTAINING PROTEIN"/>
    <property type="match status" value="1"/>
</dbReference>
<keyword evidence="5" id="KW-0732">Signal</keyword>
<accession>A0A8S1AIV9</accession>
<dbReference type="GO" id="GO:0005789">
    <property type="term" value="C:endoplasmic reticulum membrane"/>
    <property type="evidence" value="ECO:0007669"/>
    <property type="project" value="UniProtKB-SubCell"/>
</dbReference>
<evidence type="ECO:0000256" key="9">
    <source>
        <dbReference type="ARBA" id="ARBA00023136"/>
    </source>
</evidence>
<keyword evidence="4 13" id="KW-0812">Transmembrane</keyword>
<gene>
    <name evidence="15" type="ORF">APLA_LOCUS10960</name>
</gene>
<dbReference type="InterPro" id="IPR013766">
    <property type="entry name" value="Thioredoxin_domain"/>
</dbReference>
<keyword evidence="10" id="KW-1015">Disulfide bond</keyword>
<dbReference type="GO" id="GO:0015036">
    <property type="term" value="F:disulfide oxidoreductase activity"/>
    <property type="evidence" value="ECO:0007669"/>
    <property type="project" value="TreeGrafter"/>
</dbReference>
<dbReference type="InterPro" id="IPR036249">
    <property type="entry name" value="Thioredoxin-like_sf"/>
</dbReference>
<evidence type="ECO:0000256" key="10">
    <source>
        <dbReference type="ARBA" id="ARBA00023157"/>
    </source>
</evidence>
<evidence type="ECO:0000256" key="5">
    <source>
        <dbReference type="ARBA" id="ARBA00022729"/>
    </source>
</evidence>
<feature type="compositionally biased region" description="Basic and acidic residues" evidence="12">
    <location>
        <begin position="280"/>
        <end position="294"/>
    </location>
</feature>
<evidence type="ECO:0000256" key="3">
    <source>
        <dbReference type="ARBA" id="ARBA00022553"/>
    </source>
</evidence>
<keyword evidence="11" id="KW-0676">Redox-active center</keyword>
<feature type="compositionally biased region" description="Acidic residues" evidence="12">
    <location>
        <begin position="239"/>
        <end position="255"/>
    </location>
</feature>
<comment type="subcellular location">
    <subcellularLocation>
        <location evidence="1">Endoplasmic reticulum membrane</location>
        <topology evidence="1">Single-pass type I membrane protein</topology>
    </subcellularLocation>
</comment>
<keyword evidence="8 13" id="KW-1133">Transmembrane helix</keyword>
<evidence type="ECO:0000256" key="12">
    <source>
        <dbReference type="SAM" id="MobiDB-lite"/>
    </source>
</evidence>
<evidence type="ECO:0000313" key="16">
    <source>
        <dbReference type="Proteomes" id="UP000494256"/>
    </source>
</evidence>
<keyword evidence="6" id="KW-0256">Endoplasmic reticulum</keyword>
<dbReference type="Pfam" id="PF00085">
    <property type="entry name" value="Thioredoxin"/>
    <property type="match status" value="1"/>
</dbReference>
<keyword evidence="7" id="KW-0249">Electron transport</keyword>